<dbReference type="EMBL" id="ML976686">
    <property type="protein sequence ID" value="KAF1972433.1"/>
    <property type="molecule type" value="Genomic_DNA"/>
</dbReference>
<evidence type="ECO:0000313" key="2">
    <source>
        <dbReference type="Proteomes" id="UP000800036"/>
    </source>
</evidence>
<proteinExistence type="predicted"/>
<protein>
    <recommendedName>
        <fullName evidence="3">PiggyBac transposable element-derived protein domain-containing protein</fullName>
    </recommendedName>
</protein>
<evidence type="ECO:0000313" key="1">
    <source>
        <dbReference type="EMBL" id="KAF1972433.1"/>
    </source>
</evidence>
<reference evidence="1" key="1">
    <citation type="journal article" date="2020" name="Stud. Mycol.">
        <title>101 Dothideomycetes genomes: a test case for predicting lifestyles and emergence of pathogens.</title>
        <authorList>
            <person name="Haridas S."/>
            <person name="Albert R."/>
            <person name="Binder M."/>
            <person name="Bloem J."/>
            <person name="Labutti K."/>
            <person name="Salamov A."/>
            <person name="Andreopoulos B."/>
            <person name="Baker S."/>
            <person name="Barry K."/>
            <person name="Bills G."/>
            <person name="Bluhm B."/>
            <person name="Cannon C."/>
            <person name="Castanera R."/>
            <person name="Culley D."/>
            <person name="Daum C."/>
            <person name="Ezra D."/>
            <person name="Gonzalez J."/>
            <person name="Henrissat B."/>
            <person name="Kuo A."/>
            <person name="Liang C."/>
            <person name="Lipzen A."/>
            <person name="Lutzoni F."/>
            <person name="Magnuson J."/>
            <person name="Mondo S."/>
            <person name="Nolan M."/>
            <person name="Ohm R."/>
            <person name="Pangilinan J."/>
            <person name="Park H.-J."/>
            <person name="Ramirez L."/>
            <person name="Alfaro M."/>
            <person name="Sun H."/>
            <person name="Tritt A."/>
            <person name="Yoshinaga Y."/>
            <person name="Zwiers L.-H."/>
            <person name="Turgeon B."/>
            <person name="Goodwin S."/>
            <person name="Spatafora J."/>
            <person name="Crous P."/>
            <person name="Grigoriev I."/>
        </authorList>
    </citation>
    <scope>NUCLEOTIDE SEQUENCE</scope>
    <source>
        <strain evidence="1">CBS 107.79</strain>
    </source>
</reference>
<sequence>MLEYLRRQGVGYAGTVRTTKTTTKKTFKDAARVELQVEDVSVKGRARQKVAKERFSSSLMRLKTQFTKHMEWGEIRWDLSKSGEVLQAAWRDNQVVLFASTVAEPIQVIMKLRRRSKMSQNNKGIFKKAFSNEPVRLLGIPQMINNYNYYKTKRPLLYFLLDLTLNNAYKLSLYSNTAAAKRSGHKRFLYDLIKQLFDRGTRLCNAGAKRKRSDDVVVAEESSHRSVNLYKQAKTCVLCAERGRRQHKSQPPRVALGHVQGNLQPEVLPECWQEHLRRLQTIKLINTTKSSIIK</sequence>
<dbReference type="OrthoDB" id="3938054at2759"/>
<dbReference type="AlphaFoldDB" id="A0A6A5V4R7"/>
<gene>
    <name evidence="1" type="ORF">BU23DRAFT_554975</name>
</gene>
<dbReference type="Proteomes" id="UP000800036">
    <property type="component" value="Unassembled WGS sequence"/>
</dbReference>
<organism evidence="1 2">
    <name type="scientific">Bimuria novae-zelandiae CBS 107.79</name>
    <dbReference type="NCBI Taxonomy" id="1447943"/>
    <lineage>
        <taxon>Eukaryota</taxon>
        <taxon>Fungi</taxon>
        <taxon>Dikarya</taxon>
        <taxon>Ascomycota</taxon>
        <taxon>Pezizomycotina</taxon>
        <taxon>Dothideomycetes</taxon>
        <taxon>Pleosporomycetidae</taxon>
        <taxon>Pleosporales</taxon>
        <taxon>Massarineae</taxon>
        <taxon>Didymosphaeriaceae</taxon>
        <taxon>Bimuria</taxon>
    </lineage>
</organism>
<accession>A0A6A5V4R7</accession>
<keyword evidence="2" id="KW-1185">Reference proteome</keyword>
<evidence type="ECO:0008006" key="3">
    <source>
        <dbReference type="Google" id="ProtNLM"/>
    </source>
</evidence>
<name>A0A6A5V4R7_9PLEO</name>